<evidence type="ECO:0000313" key="3">
    <source>
        <dbReference type="Proteomes" id="UP001232117"/>
    </source>
</evidence>
<evidence type="ECO:0000313" key="2">
    <source>
        <dbReference type="EMBL" id="WGK94159.1"/>
    </source>
</evidence>
<dbReference type="PROSITE" id="PS51257">
    <property type="entry name" value="PROKAR_LIPOPROTEIN"/>
    <property type="match status" value="1"/>
</dbReference>
<name>A0ABY8N454_9FLAO</name>
<keyword evidence="3" id="KW-1185">Reference proteome</keyword>
<gene>
    <name evidence="2" type="ORF">MG292_08725</name>
</gene>
<accession>A0ABY8N454</accession>
<dbReference type="InterPro" id="IPR025362">
    <property type="entry name" value="DUF4266"/>
</dbReference>
<protein>
    <submittedName>
        <fullName evidence="2">DUF4266 domain-containing protein</fullName>
    </submittedName>
</protein>
<feature type="domain" description="DUF4266" evidence="1">
    <location>
        <begin position="20"/>
        <end position="69"/>
    </location>
</feature>
<sequence>MKNISLALFILLLMQSCTIVKEYEKEKINDVDMKLAARTAEKYETTFQVYREAAAGANGGKSGGGCGCN</sequence>
<dbReference type="Proteomes" id="UP001232117">
    <property type="component" value="Chromosome"/>
</dbReference>
<dbReference type="Pfam" id="PF14086">
    <property type="entry name" value="DUF4266"/>
    <property type="match status" value="1"/>
</dbReference>
<organism evidence="2 3">
    <name type="scientific">Flavobacterium keumense</name>
    <dbReference type="NCBI Taxonomy" id="1306518"/>
    <lineage>
        <taxon>Bacteria</taxon>
        <taxon>Pseudomonadati</taxon>
        <taxon>Bacteroidota</taxon>
        <taxon>Flavobacteriia</taxon>
        <taxon>Flavobacteriales</taxon>
        <taxon>Flavobacteriaceae</taxon>
        <taxon>Flavobacterium</taxon>
    </lineage>
</organism>
<dbReference type="RefSeq" id="WP_264533114.1">
    <property type="nucleotide sequence ID" value="NZ_CP092332.1"/>
</dbReference>
<proteinExistence type="predicted"/>
<dbReference type="EMBL" id="CP092332">
    <property type="protein sequence ID" value="WGK94159.1"/>
    <property type="molecule type" value="Genomic_DNA"/>
</dbReference>
<reference evidence="2 3" key="1">
    <citation type="submission" date="2023-06" db="EMBL/GenBank/DDBJ databases">
        <title>Complete Genome Sequence of Flavobacterium keumense K3R-10.</title>
        <authorList>
            <person name="Jeong H."/>
            <person name="Jhang S.Y."/>
            <person name="Kim J.N."/>
        </authorList>
    </citation>
    <scope>NUCLEOTIDE SEQUENCE [LARGE SCALE GENOMIC DNA]</scope>
    <source>
        <strain evidence="2 3">K3R-10</strain>
    </source>
</reference>
<evidence type="ECO:0000259" key="1">
    <source>
        <dbReference type="Pfam" id="PF14086"/>
    </source>
</evidence>